<keyword evidence="2" id="KW-1185">Reference proteome</keyword>
<dbReference type="InterPro" id="IPR052929">
    <property type="entry name" value="RNase_H-like_EbsB-rel"/>
</dbReference>
<reference evidence="3" key="2">
    <citation type="submission" date="2025-08" db="UniProtKB">
        <authorList>
            <consortium name="RefSeq"/>
        </authorList>
    </citation>
    <scope>IDENTIFICATION</scope>
    <source>
        <tissue evidence="3">Leaf</tissue>
    </source>
</reference>
<dbReference type="Gene3D" id="3.30.420.10">
    <property type="entry name" value="Ribonuclease H-like superfamily/Ribonuclease H"/>
    <property type="match status" value="1"/>
</dbReference>
<reference evidence="2" key="1">
    <citation type="journal article" date="2019" name="Database">
        <title>The radish genome database (RadishGD): an integrated information resource for radish genomics.</title>
        <authorList>
            <person name="Yu H.J."/>
            <person name="Baek S."/>
            <person name="Lee Y.J."/>
            <person name="Cho A."/>
            <person name="Mun J.H."/>
        </authorList>
    </citation>
    <scope>NUCLEOTIDE SEQUENCE [LARGE SCALE GENOMIC DNA]</scope>
    <source>
        <strain evidence="2">cv. WK10039</strain>
    </source>
</reference>
<dbReference type="Proteomes" id="UP000504610">
    <property type="component" value="Chromosome 8"/>
</dbReference>
<accession>A0A9W3CBK6</accession>
<dbReference type="InterPro" id="IPR036397">
    <property type="entry name" value="RNaseH_sf"/>
</dbReference>
<gene>
    <name evidence="3" type="primary">LOC130499038</name>
</gene>
<name>A0A9W3CBK6_RAPSA</name>
<organism evidence="2 3">
    <name type="scientific">Raphanus sativus</name>
    <name type="common">Radish</name>
    <name type="synonym">Raphanus raphanistrum var. sativus</name>
    <dbReference type="NCBI Taxonomy" id="3726"/>
    <lineage>
        <taxon>Eukaryota</taxon>
        <taxon>Viridiplantae</taxon>
        <taxon>Streptophyta</taxon>
        <taxon>Embryophyta</taxon>
        <taxon>Tracheophyta</taxon>
        <taxon>Spermatophyta</taxon>
        <taxon>Magnoliopsida</taxon>
        <taxon>eudicotyledons</taxon>
        <taxon>Gunneridae</taxon>
        <taxon>Pentapetalae</taxon>
        <taxon>rosids</taxon>
        <taxon>malvids</taxon>
        <taxon>Brassicales</taxon>
        <taxon>Brassicaceae</taxon>
        <taxon>Brassiceae</taxon>
        <taxon>Raphanus</taxon>
    </lineage>
</organism>
<dbReference type="PANTHER" id="PTHR47074">
    <property type="entry name" value="BNAC02G40300D PROTEIN"/>
    <property type="match status" value="1"/>
</dbReference>
<feature type="domain" description="RNase H type-1" evidence="1">
    <location>
        <begin position="82"/>
        <end position="204"/>
    </location>
</feature>
<evidence type="ECO:0000313" key="3">
    <source>
        <dbReference type="RefSeq" id="XP_056848910.1"/>
    </source>
</evidence>
<dbReference type="GO" id="GO:0003676">
    <property type="term" value="F:nucleic acid binding"/>
    <property type="evidence" value="ECO:0007669"/>
    <property type="project" value="InterPro"/>
</dbReference>
<dbReference type="AlphaFoldDB" id="A0A9W3CBK6"/>
<evidence type="ECO:0000259" key="1">
    <source>
        <dbReference type="Pfam" id="PF13456"/>
    </source>
</evidence>
<dbReference type="PANTHER" id="PTHR47074:SF78">
    <property type="entry name" value="GB|AAF30348.1-RELATED"/>
    <property type="match status" value="1"/>
</dbReference>
<dbReference type="GeneID" id="130499038"/>
<dbReference type="InterPro" id="IPR012337">
    <property type="entry name" value="RNaseH-like_sf"/>
</dbReference>
<dbReference type="CDD" id="cd06222">
    <property type="entry name" value="RNase_H_like"/>
    <property type="match status" value="1"/>
</dbReference>
<evidence type="ECO:0000313" key="2">
    <source>
        <dbReference type="Proteomes" id="UP000504610"/>
    </source>
</evidence>
<dbReference type="Pfam" id="PF13456">
    <property type="entry name" value="RVT_3"/>
    <property type="match status" value="1"/>
</dbReference>
<protein>
    <submittedName>
        <fullName evidence="3">Uncharacterized protein LOC130499038</fullName>
    </submittedName>
</protein>
<dbReference type="InterPro" id="IPR002156">
    <property type="entry name" value="RNaseH_domain"/>
</dbReference>
<dbReference type="KEGG" id="rsz:130499038"/>
<proteinExistence type="predicted"/>
<dbReference type="OrthoDB" id="1021815at2759"/>
<sequence>MTNDDVPSKIAKLSFWVLWYIWKSWNEFLFAKTNVHPIEDIHRAIAANDEWNAVYISKRSVQCPPLKSSAWEPPPTDWLKCNFDCSFRNDTRSAGIGWMIRDTSGSFLVGGMARLDNVVSAVQGEALGLLFALQQVWIRGWRKVWFEGDCVELTAVINQMVPHHLHIGNVLYDIRHWMSLLPDCSLASINRERNQAADVLSRRAFLEDNVVSCFSVPPSWCQKPRLMEAKIEKLSLTLVNQPEFL</sequence>
<dbReference type="GO" id="GO:0004523">
    <property type="term" value="F:RNA-DNA hybrid ribonuclease activity"/>
    <property type="evidence" value="ECO:0007669"/>
    <property type="project" value="InterPro"/>
</dbReference>
<dbReference type="InterPro" id="IPR044730">
    <property type="entry name" value="RNase_H-like_dom_plant"/>
</dbReference>
<dbReference type="RefSeq" id="XP_056848910.1">
    <property type="nucleotide sequence ID" value="XM_056992930.1"/>
</dbReference>
<dbReference type="SUPFAM" id="SSF53098">
    <property type="entry name" value="Ribonuclease H-like"/>
    <property type="match status" value="1"/>
</dbReference>